<feature type="transmembrane region" description="Helical" evidence="1">
    <location>
        <begin position="7"/>
        <end position="24"/>
    </location>
</feature>
<dbReference type="Proteomes" id="UP000760472">
    <property type="component" value="Unassembled WGS sequence"/>
</dbReference>
<keyword evidence="1" id="KW-0812">Transmembrane</keyword>
<comment type="caution">
    <text evidence="2">The sequence shown here is derived from an EMBL/GenBank/DDBJ whole genome shotgun (WGS) entry which is preliminary data.</text>
</comment>
<dbReference type="RefSeq" id="WP_205214523.1">
    <property type="nucleotide sequence ID" value="NZ_JAFFZP010000070.1"/>
</dbReference>
<evidence type="ECO:0000313" key="2">
    <source>
        <dbReference type="EMBL" id="MBN0989885.1"/>
    </source>
</evidence>
<organism evidence="2 3">
    <name type="scientific">Amphritea pacifica</name>
    <dbReference type="NCBI Taxonomy" id="2811233"/>
    <lineage>
        <taxon>Bacteria</taxon>
        <taxon>Pseudomonadati</taxon>
        <taxon>Pseudomonadota</taxon>
        <taxon>Gammaproteobacteria</taxon>
        <taxon>Oceanospirillales</taxon>
        <taxon>Oceanospirillaceae</taxon>
        <taxon>Amphritea</taxon>
    </lineage>
</organism>
<sequence length="94" mass="10393">MKVKHLVFILLASFIMLYIGAFLGDLGGVGGYDGIAPKWLYEKINIQPGNDTLFHLAEKGSLFSLASAVGLWIIFFICLVIFLIQKVKQSDTKS</sequence>
<reference evidence="2 3" key="1">
    <citation type="submission" date="2021-02" db="EMBL/GenBank/DDBJ databases">
        <title>A novel species of genus Amphritea isolated from a fishpond in China.</title>
        <authorList>
            <person name="Lu H."/>
        </authorList>
    </citation>
    <scope>NUCLEOTIDE SEQUENCE [LARGE SCALE GENOMIC DNA]</scope>
    <source>
        <strain evidence="2 3">RP18W</strain>
    </source>
</reference>
<dbReference type="EMBL" id="JAFFZP010000070">
    <property type="protein sequence ID" value="MBN0989885.1"/>
    <property type="molecule type" value="Genomic_DNA"/>
</dbReference>
<name>A0ABS2WDT7_9GAMM</name>
<keyword evidence="1" id="KW-0472">Membrane</keyword>
<proteinExistence type="predicted"/>
<evidence type="ECO:0000313" key="3">
    <source>
        <dbReference type="Proteomes" id="UP000760472"/>
    </source>
</evidence>
<evidence type="ECO:0000256" key="1">
    <source>
        <dbReference type="SAM" id="Phobius"/>
    </source>
</evidence>
<evidence type="ECO:0008006" key="4">
    <source>
        <dbReference type="Google" id="ProtNLM"/>
    </source>
</evidence>
<keyword evidence="3" id="KW-1185">Reference proteome</keyword>
<gene>
    <name evidence="2" type="ORF">JW498_21205</name>
</gene>
<accession>A0ABS2WDT7</accession>
<protein>
    <recommendedName>
        <fullName evidence="4">PDGLE domain-containing protein</fullName>
    </recommendedName>
</protein>
<keyword evidence="1" id="KW-1133">Transmembrane helix</keyword>
<feature type="transmembrane region" description="Helical" evidence="1">
    <location>
        <begin position="62"/>
        <end position="84"/>
    </location>
</feature>